<evidence type="ECO:0000256" key="2">
    <source>
        <dbReference type="ARBA" id="ARBA00005417"/>
    </source>
</evidence>
<sequence>MSNLLEVKNITKSFNGIKRVDSVSFTLNRGDFLIIAGANGSGKTLLMQHLNGLYPVKKGTIFYSGIDCYKKDNFLKTKVGLIFQNPDSQIIGLTVYDDIAFGPKNLGFCREKIGLVVETALKEMEISHLRERAPFTLSGGEKKRVTIAGVLAMEPEVIIFDEPFIGLDFPGVKSVTKSLIRLKELGYTVIIITHDLEKIASYGNRLIIMDSGKIVEDGEPKDLIECVERYNIRRPIQDRIEDMTWLN</sequence>
<reference evidence="10 11" key="2">
    <citation type="submission" date="2019-09" db="EMBL/GenBank/DDBJ databases">
        <title>Complete Genome Sequence and Methylome Analysis of free living Spirochaetas.</title>
        <authorList>
            <person name="Leshcheva N."/>
            <person name="Mikheeva N."/>
        </authorList>
    </citation>
    <scope>NUCLEOTIDE SEQUENCE [LARGE SCALE GENOMIC DNA]</scope>
    <source>
        <strain evidence="10 11">P</strain>
    </source>
</reference>
<evidence type="ECO:0000256" key="4">
    <source>
        <dbReference type="ARBA" id="ARBA00022475"/>
    </source>
</evidence>
<accession>A0A5C1QBV0</accession>
<dbReference type="PROSITE" id="PS00211">
    <property type="entry name" value="ABC_TRANSPORTER_1"/>
    <property type="match status" value="1"/>
</dbReference>
<evidence type="ECO:0000313" key="11">
    <source>
        <dbReference type="Proteomes" id="UP000323824"/>
    </source>
</evidence>
<evidence type="ECO:0000256" key="5">
    <source>
        <dbReference type="ARBA" id="ARBA00022741"/>
    </source>
</evidence>
<gene>
    <name evidence="10" type="ORF">EW093_12725</name>
</gene>
<comment type="similarity">
    <text evidence="2">Belongs to the ABC transporter superfamily.</text>
</comment>
<keyword evidence="4" id="KW-1003">Cell membrane</keyword>
<dbReference type="InterPro" id="IPR017871">
    <property type="entry name" value="ABC_transporter-like_CS"/>
</dbReference>
<dbReference type="KEGG" id="sper:EW093_12725"/>
<evidence type="ECO:0000256" key="7">
    <source>
        <dbReference type="ARBA" id="ARBA00022967"/>
    </source>
</evidence>
<dbReference type="Gene3D" id="3.40.50.300">
    <property type="entry name" value="P-loop containing nucleotide triphosphate hydrolases"/>
    <property type="match status" value="1"/>
</dbReference>
<proteinExistence type="inferred from homology"/>
<evidence type="ECO:0000256" key="1">
    <source>
        <dbReference type="ARBA" id="ARBA00004236"/>
    </source>
</evidence>
<dbReference type="InterPro" id="IPR050095">
    <property type="entry name" value="ECF_ABC_transporter_ATP-bd"/>
</dbReference>
<dbReference type="AlphaFoldDB" id="A0A5C1QBV0"/>
<evidence type="ECO:0000313" key="10">
    <source>
        <dbReference type="EMBL" id="QEN05543.1"/>
    </source>
</evidence>
<dbReference type="GO" id="GO:0043190">
    <property type="term" value="C:ATP-binding cassette (ABC) transporter complex"/>
    <property type="evidence" value="ECO:0007669"/>
    <property type="project" value="TreeGrafter"/>
</dbReference>
<keyword evidence="6 10" id="KW-0067">ATP-binding</keyword>
<dbReference type="CDD" id="cd03225">
    <property type="entry name" value="ABC_cobalt_CbiO_domain1"/>
    <property type="match status" value="1"/>
</dbReference>
<feature type="domain" description="ABC transporter" evidence="9">
    <location>
        <begin position="5"/>
        <end position="236"/>
    </location>
</feature>
<dbReference type="FunFam" id="3.40.50.300:FF:000224">
    <property type="entry name" value="Energy-coupling factor transporter ATP-binding protein EcfA"/>
    <property type="match status" value="1"/>
</dbReference>
<keyword evidence="7" id="KW-1278">Translocase</keyword>
<name>A0A5C1QBV0_9SPIO</name>
<protein>
    <submittedName>
        <fullName evidence="10">ABC transporter ATP-binding protein</fullName>
    </submittedName>
</protein>
<dbReference type="GO" id="GO:0005524">
    <property type="term" value="F:ATP binding"/>
    <property type="evidence" value="ECO:0007669"/>
    <property type="project" value="UniProtKB-KW"/>
</dbReference>
<keyword evidence="5" id="KW-0547">Nucleotide-binding</keyword>
<dbReference type="InterPro" id="IPR003593">
    <property type="entry name" value="AAA+_ATPase"/>
</dbReference>
<dbReference type="EMBL" id="CP035807">
    <property type="protein sequence ID" value="QEN05543.1"/>
    <property type="molecule type" value="Genomic_DNA"/>
</dbReference>
<dbReference type="SMART" id="SM00382">
    <property type="entry name" value="AAA"/>
    <property type="match status" value="1"/>
</dbReference>
<organism evidence="10 11">
    <name type="scientific">Thiospirochaeta perfilievii</name>
    <dbReference type="NCBI Taxonomy" id="252967"/>
    <lineage>
        <taxon>Bacteria</taxon>
        <taxon>Pseudomonadati</taxon>
        <taxon>Spirochaetota</taxon>
        <taxon>Spirochaetia</taxon>
        <taxon>Spirochaetales</taxon>
        <taxon>Spirochaetaceae</taxon>
        <taxon>Thiospirochaeta</taxon>
    </lineage>
</organism>
<keyword evidence="11" id="KW-1185">Reference proteome</keyword>
<dbReference type="GO" id="GO:0016887">
    <property type="term" value="F:ATP hydrolysis activity"/>
    <property type="evidence" value="ECO:0007669"/>
    <property type="project" value="InterPro"/>
</dbReference>
<dbReference type="PANTHER" id="PTHR43553">
    <property type="entry name" value="HEAVY METAL TRANSPORTER"/>
    <property type="match status" value="1"/>
</dbReference>
<evidence type="ECO:0000256" key="6">
    <source>
        <dbReference type="ARBA" id="ARBA00022840"/>
    </source>
</evidence>
<dbReference type="InterPro" id="IPR027417">
    <property type="entry name" value="P-loop_NTPase"/>
</dbReference>
<dbReference type="Pfam" id="PF00005">
    <property type="entry name" value="ABC_tran"/>
    <property type="match status" value="1"/>
</dbReference>
<dbReference type="InterPro" id="IPR003439">
    <property type="entry name" value="ABC_transporter-like_ATP-bd"/>
</dbReference>
<evidence type="ECO:0000259" key="9">
    <source>
        <dbReference type="PROSITE" id="PS50893"/>
    </source>
</evidence>
<evidence type="ECO:0000256" key="8">
    <source>
        <dbReference type="ARBA" id="ARBA00023136"/>
    </source>
</evidence>
<evidence type="ECO:0000256" key="3">
    <source>
        <dbReference type="ARBA" id="ARBA00022448"/>
    </source>
</evidence>
<keyword evidence="8" id="KW-0472">Membrane</keyword>
<reference evidence="10 11" key="1">
    <citation type="submission" date="2019-02" db="EMBL/GenBank/DDBJ databases">
        <authorList>
            <person name="Fomenkov A."/>
            <person name="Dubinina G."/>
            <person name="Grabovich M."/>
            <person name="Vincze T."/>
            <person name="Roberts R.J."/>
        </authorList>
    </citation>
    <scope>NUCLEOTIDE SEQUENCE [LARGE SCALE GENOMIC DNA]</scope>
    <source>
        <strain evidence="10 11">P</strain>
    </source>
</reference>
<dbReference type="PROSITE" id="PS50893">
    <property type="entry name" value="ABC_TRANSPORTER_2"/>
    <property type="match status" value="1"/>
</dbReference>
<dbReference type="InterPro" id="IPR015856">
    <property type="entry name" value="ABC_transpr_CbiO/EcfA_su"/>
</dbReference>
<keyword evidence="3" id="KW-0813">Transport</keyword>
<dbReference type="RefSeq" id="WP_149568780.1">
    <property type="nucleotide sequence ID" value="NZ_CP035807.1"/>
</dbReference>
<dbReference type="SUPFAM" id="SSF52540">
    <property type="entry name" value="P-loop containing nucleoside triphosphate hydrolases"/>
    <property type="match status" value="1"/>
</dbReference>
<dbReference type="Proteomes" id="UP000323824">
    <property type="component" value="Chromosome"/>
</dbReference>
<dbReference type="OrthoDB" id="9784332at2"/>
<dbReference type="GO" id="GO:0042626">
    <property type="term" value="F:ATPase-coupled transmembrane transporter activity"/>
    <property type="evidence" value="ECO:0007669"/>
    <property type="project" value="TreeGrafter"/>
</dbReference>
<comment type="subcellular location">
    <subcellularLocation>
        <location evidence="1">Cell membrane</location>
    </subcellularLocation>
</comment>